<dbReference type="InterPro" id="IPR041698">
    <property type="entry name" value="Methyltransf_25"/>
</dbReference>
<keyword evidence="3" id="KW-0067">ATP-binding</keyword>
<dbReference type="KEGG" id="msz:MSSIH_3573"/>
<dbReference type="InterPro" id="IPR029063">
    <property type="entry name" value="SAM-dependent_MTases_sf"/>
</dbReference>
<evidence type="ECO:0000256" key="1">
    <source>
        <dbReference type="ARBA" id="ARBA00010871"/>
    </source>
</evidence>
<dbReference type="RefSeq" id="WP_148706028.1">
    <property type="nucleotide sequence ID" value="NZ_CP009507.1"/>
</dbReference>
<dbReference type="PATRIC" id="fig|1434119.4.peg.4641"/>
<feature type="compositionally biased region" description="Polar residues" evidence="4">
    <location>
        <begin position="690"/>
        <end position="700"/>
    </location>
</feature>
<accession>A0A0E3PI86</accession>
<keyword evidence="3" id="KW-0547">Nucleotide-binding</keyword>
<dbReference type="Pfam" id="PF07478">
    <property type="entry name" value="Dala_Dala_lig_C"/>
    <property type="match status" value="1"/>
</dbReference>
<proteinExistence type="inferred from homology"/>
<dbReference type="Gene3D" id="3.30.1490.20">
    <property type="entry name" value="ATP-grasp fold, A domain"/>
    <property type="match status" value="1"/>
</dbReference>
<dbReference type="Gene3D" id="3.30.470.20">
    <property type="entry name" value="ATP-grasp fold, B domain"/>
    <property type="match status" value="1"/>
</dbReference>
<dbReference type="InterPro" id="IPR011095">
    <property type="entry name" value="Dala_Dala_lig_C"/>
</dbReference>
<dbReference type="GO" id="GO:0005524">
    <property type="term" value="F:ATP binding"/>
    <property type="evidence" value="ECO:0007669"/>
    <property type="project" value="UniProtKB-UniRule"/>
</dbReference>
<dbReference type="FunFam" id="3.30.470.20:FF:000105">
    <property type="entry name" value="Predicted protein"/>
    <property type="match status" value="1"/>
</dbReference>
<dbReference type="SUPFAM" id="SSF53335">
    <property type="entry name" value="S-adenosyl-L-methionine-dependent methyltransferases"/>
    <property type="match status" value="1"/>
</dbReference>
<sequence length="700" mass="78959">MTQNTTDSNPRRKRAKGTAQTKTLGPVDDLEPHVRSDWWQTLFNSLYLKTDADLLDDMEVTKGEADLLVSILGLDPEDMVLDLCCGQGRHVLELARRGFSNVEGYDRSQYLIRKARTKAQKENLQVRFREGDARKLPYPSDTFSVVTILGNSFGYFDSALHDRKVLEEVFRVLKPGGRVFIDAVDGDHMKKNFQPRSWEWLDRKYFVCRERALSSDGDRLICREVICRNDRGIITDQFYAERLYNRENLFELLTASGFSSPTFHTTFSPVSAGTQDAGMMGQRILLSATVEKAWPSLPNAENKKPLNVVVVLGDPRKEDRVKPACVFDDDDFETVNRMKKALSEIPCMKFTFLDRHETLLEDLKKRAGKTDLVLNLCDEGFNNDPTKELHVPALLEQLNIPYTGAGPQCLAFCYDKSLVRGVAREMRIPVAKGVLVTGDSDVSRLSFSFPLLVKPNSGDSSYGITQKSIVHSREEIFYMMKETREKIGANKPFLLEEFLPGKDISVGIIGNPPSCTVLPITEEDYSAVPEDLPKLCGYEAKWLPDSPYWKIKTVPAGLPEKTEKEIVRCCLALFTRLGCRDYARFDWRLDAEGRPKLLEVNPNPGWCWDGHLAKMAAYVNISYSGTLAAILEAAKKRYGIGAGAVKVELQRKVPVRSPRKSPDEYAAEFEEEVEAKGSIESENDRKRNVFSGNSQTIQAL</sequence>
<dbReference type="EMBL" id="CP009507">
    <property type="protein sequence ID" value="AKB34263.1"/>
    <property type="molecule type" value="Genomic_DNA"/>
</dbReference>
<dbReference type="GO" id="GO:0008716">
    <property type="term" value="F:D-alanine-D-alanine ligase activity"/>
    <property type="evidence" value="ECO:0007669"/>
    <property type="project" value="InterPro"/>
</dbReference>
<feature type="region of interest" description="Disordered" evidence="4">
    <location>
        <begin position="676"/>
        <end position="700"/>
    </location>
</feature>
<dbReference type="AlphaFoldDB" id="A0A0E3PI86"/>
<dbReference type="Gene3D" id="3.40.50.150">
    <property type="entry name" value="Vaccinia Virus protein VP39"/>
    <property type="match status" value="1"/>
</dbReference>
<evidence type="ECO:0000256" key="4">
    <source>
        <dbReference type="SAM" id="MobiDB-lite"/>
    </source>
</evidence>
<dbReference type="HOGENOM" id="CLU_430627_0_0_2"/>
<dbReference type="GeneID" id="41607763"/>
<dbReference type="Gene3D" id="2.20.25.110">
    <property type="entry name" value="S-adenosyl-L-methionine-dependent methyltransferases"/>
    <property type="match status" value="1"/>
</dbReference>
<keyword evidence="2" id="KW-0436">Ligase</keyword>
<evidence type="ECO:0000259" key="5">
    <source>
        <dbReference type="PROSITE" id="PS50975"/>
    </source>
</evidence>
<dbReference type="PROSITE" id="PS50975">
    <property type="entry name" value="ATP_GRASP"/>
    <property type="match status" value="1"/>
</dbReference>
<dbReference type="InterPro" id="IPR013815">
    <property type="entry name" value="ATP_grasp_subdomain_1"/>
</dbReference>
<evidence type="ECO:0000313" key="7">
    <source>
        <dbReference type="Proteomes" id="UP000033092"/>
    </source>
</evidence>
<organism evidence="6 7">
    <name type="scientific">Methanosarcina siciliae HI350</name>
    <dbReference type="NCBI Taxonomy" id="1434119"/>
    <lineage>
        <taxon>Archaea</taxon>
        <taxon>Methanobacteriati</taxon>
        <taxon>Methanobacteriota</taxon>
        <taxon>Stenosarchaea group</taxon>
        <taxon>Methanomicrobia</taxon>
        <taxon>Methanosarcinales</taxon>
        <taxon>Methanosarcinaceae</taxon>
        <taxon>Methanosarcina</taxon>
    </lineage>
</organism>
<evidence type="ECO:0000256" key="2">
    <source>
        <dbReference type="ARBA" id="ARBA00022598"/>
    </source>
</evidence>
<evidence type="ECO:0000313" key="6">
    <source>
        <dbReference type="EMBL" id="AKB34263.1"/>
    </source>
</evidence>
<dbReference type="PANTHER" id="PTHR23132:SF23">
    <property type="entry name" value="D-ALANINE--D-ALANINE LIGASE B"/>
    <property type="match status" value="1"/>
</dbReference>
<reference evidence="6 7" key="1">
    <citation type="submission" date="2014-07" db="EMBL/GenBank/DDBJ databases">
        <title>Methanogenic archaea and the global carbon cycle.</title>
        <authorList>
            <person name="Henriksen J.R."/>
            <person name="Luke J."/>
            <person name="Reinhart S."/>
            <person name="Benedict M.N."/>
            <person name="Youngblut N.D."/>
            <person name="Metcalf M.E."/>
            <person name="Whitaker R.J."/>
            <person name="Metcalf W.W."/>
        </authorList>
    </citation>
    <scope>NUCLEOTIDE SEQUENCE [LARGE SCALE GENOMIC DNA]</scope>
    <source>
        <strain evidence="6 7">HI350</strain>
    </source>
</reference>
<dbReference type="GO" id="GO:0046872">
    <property type="term" value="F:metal ion binding"/>
    <property type="evidence" value="ECO:0007669"/>
    <property type="project" value="InterPro"/>
</dbReference>
<comment type="similarity">
    <text evidence="1">Belongs to the D-alanine--D-alanine ligase family.</text>
</comment>
<dbReference type="Proteomes" id="UP000033092">
    <property type="component" value="Chromosome"/>
</dbReference>
<dbReference type="PANTHER" id="PTHR23132">
    <property type="entry name" value="D-ALANINE--D-ALANINE LIGASE"/>
    <property type="match status" value="1"/>
</dbReference>
<feature type="compositionally biased region" description="Basic and acidic residues" evidence="4">
    <location>
        <begin position="676"/>
        <end position="687"/>
    </location>
</feature>
<dbReference type="Pfam" id="PF13649">
    <property type="entry name" value="Methyltransf_25"/>
    <property type="match status" value="1"/>
</dbReference>
<dbReference type="SUPFAM" id="SSF56059">
    <property type="entry name" value="Glutathione synthetase ATP-binding domain-like"/>
    <property type="match status" value="1"/>
</dbReference>
<dbReference type="InterPro" id="IPR011761">
    <property type="entry name" value="ATP-grasp"/>
</dbReference>
<gene>
    <name evidence="6" type="ORF">MSSIH_3573</name>
</gene>
<evidence type="ECO:0000256" key="3">
    <source>
        <dbReference type="PROSITE-ProRule" id="PRU00409"/>
    </source>
</evidence>
<feature type="domain" description="ATP-grasp" evidence="5">
    <location>
        <begin position="420"/>
        <end position="632"/>
    </location>
</feature>
<name>A0A0E3PI86_9EURY</name>
<protein>
    <recommendedName>
        <fullName evidence="5">ATP-grasp domain-containing protein</fullName>
    </recommendedName>
</protein>
<feature type="region of interest" description="Disordered" evidence="4">
    <location>
        <begin position="1"/>
        <end position="27"/>
    </location>
</feature>
<dbReference type="CDD" id="cd02440">
    <property type="entry name" value="AdoMet_MTases"/>
    <property type="match status" value="1"/>
</dbReference>